<evidence type="ECO:0000313" key="3">
    <source>
        <dbReference type="RefSeq" id="XP_029657654.2"/>
    </source>
</evidence>
<feature type="compositionally biased region" description="Polar residues" evidence="1">
    <location>
        <begin position="324"/>
        <end position="347"/>
    </location>
</feature>
<feature type="compositionally biased region" description="Polar residues" evidence="1">
    <location>
        <begin position="244"/>
        <end position="263"/>
    </location>
</feature>
<organism evidence="2 3">
    <name type="scientific">Octopus sinensis</name>
    <name type="common">East Asian common octopus</name>
    <dbReference type="NCBI Taxonomy" id="2607531"/>
    <lineage>
        <taxon>Eukaryota</taxon>
        <taxon>Metazoa</taxon>
        <taxon>Spiralia</taxon>
        <taxon>Lophotrochozoa</taxon>
        <taxon>Mollusca</taxon>
        <taxon>Cephalopoda</taxon>
        <taxon>Coleoidea</taxon>
        <taxon>Octopodiformes</taxon>
        <taxon>Octopoda</taxon>
        <taxon>Incirrata</taxon>
        <taxon>Octopodidae</taxon>
        <taxon>Octopus</taxon>
    </lineage>
</organism>
<protein>
    <submittedName>
        <fullName evidence="3">Dual specificity protein kinase splA-like</fullName>
    </submittedName>
</protein>
<evidence type="ECO:0000256" key="1">
    <source>
        <dbReference type="SAM" id="MobiDB-lite"/>
    </source>
</evidence>
<name>A0A6P7TYW6_9MOLL</name>
<feature type="region of interest" description="Disordered" evidence="1">
    <location>
        <begin position="201"/>
        <end position="280"/>
    </location>
</feature>
<dbReference type="RefSeq" id="XP_029657654.2">
    <property type="nucleotide sequence ID" value="XM_029801794.2"/>
</dbReference>
<feature type="compositionally biased region" description="Basic and acidic residues" evidence="1">
    <location>
        <begin position="360"/>
        <end position="374"/>
    </location>
</feature>
<dbReference type="AlphaFoldDB" id="A0A6P7TYW6"/>
<feature type="region of interest" description="Disordered" evidence="1">
    <location>
        <begin position="313"/>
        <end position="374"/>
    </location>
</feature>
<evidence type="ECO:0000313" key="2">
    <source>
        <dbReference type="Proteomes" id="UP000515154"/>
    </source>
</evidence>
<feature type="compositionally biased region" description="Polar residues" evidence="1">
    <location>
        <begin position="213"/>
        <end position="226"/>
    </location>
</feature>
<accession>A0A6P7TYW6</accession>
<sequence length="374" mass="41654">MFKRILDDFDYGNCLISEPKDPHVVLHYGESVSQIVALFILKGIVLDEKAKNKFSEIGYTDDQLKDPKIVQSLISSISNCSKSKKKESQNLVNVDDIVIGEPPEMSIPVDFESINDMSSNTPLNKSSLSDSQFNIHSNMQPNFMPPPFVPDKFFRSEQLDISNNLSQKPLPSSSQIITNPFIARSKVENIEIPKQVFSHAPNTSLNPPLPNIFTDQFPKSTFSRPSIDNLPKKSFSRPPPDTLPKSTFSVPPSNEQPKPQRNIPSSKLDLSSDVKSPTSSIPRLSGCFDVPNFLPPSNFSPLNQKINNDSSSNFISSDIESRGGNVNKNMPSKMSSYKQTHGSNLSPESIMWPTKATPSDQKEMKLLKPTKKEK</sequence>
<reference evidence="3" key="1">
    <citation type="submission" date="2025-08" db="UniProtKB">
        <authorList>
            <consortium name="RefSeq"/>
        </authorList>
    </citation>
    <scope>IDENTIFICATION</scope>
</reference>
<keyword evidence="2" id="KW-1185">Reference proteome</keyword>
<feature type="compositionally biased region" description="Low complexity" evidence="1">
    <location>
        <begin position="264"/>
        <end position="277"/>
    </location>
</feature>
<gene>
    <name evidence="3" type="primary">LOC115231885</name>
</gene>
<proteinExistence type="predicted"/>
<dbReference type="Proteomes" id="UP000515154">
    <property type="component" value="Unplaced"/>
</dbReference>
<dbReference type="KEGG" id="osn:115231885"/>